<dbReference type="EMBL" id="FNQV01000012">
    <property type="protein sequence ID" value="SEA59237.1"/>
    <property type="molecule type" value="Genomic_DNA"/>
</dbReference>
<evidence type="ECO:0000259" key="7">
    <source>
        <dbReference type="SMART" id="SM00479"/>
    </source>
</evidence>
<feature type="domain" description="Exonuclease" evidence="7">
    <location>
        <begin position="113"/>
        <end position="287"/>
    </location>
</feature>
<evidence type="ECO:0000256" key="5">
    <source>
        <dbReference type="ARBA" id="ARBA00057155"/>
    </source>
</evidence>
<keyword evidence="9" id="KW-1185">Reference proteome</keyword>
<dbReference type="SUPFAM" id="SSF53098">
    <property type="entry name" value="Ribonuclease H-like"/>
    <property type="match status" value="1"/>
</dbReference>
<dbReference type="SMART" id="SM00479">
    <property type="entry name" value="EXOIII"/>
    <property type="match status" value="1"/>
</dbReference>
<evidence type="ECO:0000313" key="8">
    <source>
        <dbReference type="EMBL" id="SEA59237.1"/>
    </source>
</evidence>
<dbReference type="CDD" id="cd06135">
    <property type="entry name" value="Orn"/>
    <property type="match status" value="1"/>
</dbReference>
<evidence type="ECO:0000256" key="4">
    <source>
        <dbReference type="ARBA" id="ARBA00022839"/>
    </source>
</evidence>
<dbReference type="AlphaFoldDB" id="A0A1H4CFT8"/>
<keyword evidence="2" id="KW-0540">Nuclease</keyword>
<dbReference type="PANTHER" id="PTHR11046">
    <property type="entry name" value="OLIGORIBONUCLEASE, MITOCHONDRIAL"/>
    <property type="match status" value="1"/>
</dbReference>
<dbReference type="Pfam" id="PF00929">
    <property type="entry name" value="RNase_T"/>
    <property type="match status" value="1"/>
</dbReference>
<dbReference type="Gene3D" id="3.30.420.10">
    <property type="entry name" value="Ribonuclease H-like superfamily/Ribonuclease H"/>
    <property type="match status" value="1"/>
</dbReference>
<sequence length="332" mass="36668">MDNHVEGMTQVDAYLIPDEEVATYVENRRYVARRALAIYESAGYEAARDFAGSEDGEAVVARDEQGELRHLMHLDPDGVAQMLEADEAGTLDEFLLGKIESEEVRATSRVKDALVWIDCEMTGLDLEHDELIEVAAIVTDSDLNPLDGGIDVLIKPSDTALEQMNDFVRRMHTRSGLLDELASAGSLEDATNEVLSYIKKHVPVSRKAPLAGNSVGTDKAFLDKQMPAVTDHLHYRIIDVSSIKELARRWFPRTYFRAPEKAGDHRALADIAESIDELRYYRSVLWPEGEGPTSAECVEAAGTVLADATLQRAAAKQAEKDRIASAVGRVTR</sequence>
<dbReference type="InterPro" id="IPR013520">
    <property type="entry name" value="Ribonucl_H"/>
</dbReference>
<dbReference type="NCBIfam" id="NF003765">
    <property type="entry name" value="PRK05359.1"/>
    <property type="match status" value="1"/>
</dbReference>
<dbReference type="PANTHER" id="PTHR11046:SF0">
    <property type="entry name" value="OLIGORIBONUCLEASE, MITOCHONDRIAL"/>
    <property type="match status" value="1"/>
</dbReference>
<evidence type="ECO:0000256" key="6">
    <source>
        <dbReference type="ARBA" id="ARBA00070964"/>
    </source>
</evidence>
<dbReference type="InterPro" id="IPR022894">
    <property type="entry name" value="Oligoribonuclease"/>
</dbReference>
<dbReference type="Proteomes" id="UP000199288">
    <property type="component" value="Unassembled WGS sequence"/>
</dbReference>
<organism evidence="8 9">
    <name type="scientific">Bowdeniella nasicola</name>
    <dbReference type="NCBI Taxonomy" id="208480"/>
    <lineage>
        <taxon>Bacteria</taxon>
        <taxon>Bacillati</taxon>
        <taxon>Actinomycetota</taxon>
        <taxon>Actinomycetes</taxon>
        <taxon>Actinomycetales</taxon>
        <taxon>Actinomycetaceae</taxon>
        <taxon>Bowdeniella</taxon>
    </lineage>
</organism>
<comment type="similarity">
    <text evidence="1">Belongs to the oligoribonuclease family.</text>
</comment>
<evidence type="ECO:0000256" key="3">
    <source>
        <dbReference type="ARBA" id="ARBA00022801"/>
    </source>
</evidence>
<dbReference type="FunFam" id="3.30.420.10:FF:000003">
    <property type="entry name" value="Oligoribonuclease"/>
    <property type="match status" value="1"/>
</dbReference>
<evidence type="ECO:0000256" key="1">
    <source>
        <dbReference type="ARBA" id="ARBA00009921"/>
    </source>
</evidence>
<name>A0A1H4CFT8_9ACTO</name>
<dbReference type="InterPro" id="IPR036397">
    <property type="entry name" value="RNaseH_sf"/>
</dbReference>
<dbReference type="InterPro" id="IPR012337">
    <property type="entry name" value="RNaseH-like_sf"/>
</dbReference>
<evidence type="ECO:0000256" key="2">
    <source>
        <dbReference type="ARBA" id="ARBA00022722"/>
    </source>
</evidence>
<accession>A0A1H4CFT8</accession>
<proteinExistence type="inferred from homology"/>
<protein>
    <recommendedName>
        <fullName evidence="6">Oligoribonuclease</fullName>
    </recommendedName>
</protein>
<dbReference type="GO" id="GO:0003676">
    <property type="term" value="F:nucleic acid binding"/>
    <property type="evidence" value="ECO:0007669"/>
    <property type="project" value="InterPro"/>
</dbReference>
<evidence type="ECO:0000313" key="9">
    <source>
        <dbReference type="Proteomes" id="UP000199288"/>
    </source>
</evidence>
<keyword evidence="4" id="KW-0269">Exonuclease</keyword>
<gene>
    <name evidence="8" type="ORF">SAMN02910418_01962</name>
</gene>
<keyword evidence="3" id="KW-0378">Hydrolase</keyword>
<dbReference type="GO" id="GO:0000175">
    <property type="term" value="F:3'-5'-RNA exonuclease activity"/>
    <property type="evidence" value="ECO:0007669"/>
    <property type="project" value="InterPro"/>
</dbReference>
<reference evidence="9" key="1">
    <citation type="submission" date="2016-10" db="EMBL/GenBank/DDBJ databases">
        <authorList>
            <person name="Varghese N."/>
            <person name="Submissions S."/>
        </authorList>
    </citation>
    <scope>NUCLEOTIDE SEQUENCE [LARGE SCALE GENOMIC DNA]</scope>
    <source>
        <strain evidence="9">KPR-1</strain>
    </source>
</reference>
<comment type="function">
    <text evidence="5">3'-to-5' exoribonuclease specific for small oligoribonucleotides.</text>
</comment>